<evidence type="ECO:0000256" key="3">
    <source>
        <dbReference type="ARBA" id="ARBA00022448"/>
    </source>
</evidence>
<dbReference type="EMBL" id="NOVD01000001">
    <property type="protein sequence ID" value="PCK29168.1"/>
    <property type="molecule type" value="Genomic_DNA"/>
</dbReference>
<reference evidence="6 7" key="1">
    <citation type="submission" date="2017-07" db="EMBL/GenBank/DDBJ databases">
        <title>Draft sequence of Rhodococcus enclensis 23b-28.</title>
        <authorList>
            <person name="Besaury L."/>
            <person name="Sancelme M."/>
            <person name="Amato P."/>
            <person name="Lallement A."/>
            <person name="Delort A.-M."/>
        </authorList>
    </citation>
    <scope>NUCLEOTIDE SEQUENCE [LARGE SCALE GENOMIC DNA]</scope>
    <source>
        <strain evidence="6 7">23b-28</strain>
    </source>
</reference>
<gene>
    <name evidence="6" type="ORF">CHR55_01935</name>
</gene>
<keyword evidence="4" id="KW-0732">Signal</keyword>
<evidence type="ECO:0000313" key="6">
    <source>
        <dbReference type="EMBL" id="PCK29168.1"/>
    </source>
</evidence>
<dbReference type="PANTHER" id="PTHR30532">
    <property type="entry name" value="IRON III DICITRATE-BINDING PERIPLASMIC PROTEIN"/>
    <property type="match status" value="1"/>
</dbReference>
<protein>
    <submittedName>
        <fullName evidence="6">ABC transporter substrate-binding protein</fullName>
    </submittedName>
</protein>
<dbReference type="AlphaFoldDB" id="A0A2A5JHV9"/>
<comment type="caution">
    <text evidence="6">The sequence shown here is derived from an EMBL/GenBank/DDBJ whole genome shotgun (WGS) entry which is preliminary data.</text>
</comment>
<dbReference type="PROSITE" id="PS50983">
    <property type="entry name" value="FE_B12_PBP"/>
    <property type="match status" value="1"/>
</dbReference>
<evidence type="ECO:0000313" key="7">
    <source>
        <dbReference type="Proteomes" id="UP000230886"/>
    </source>
</evidence>
<dbReference type="InterPro" id="IPR002491">
    <property type="entry name" value="ABC_transptr_periplasmic_BD"/>
</dbReference>
<name>A0A2A5JHV9_RHOSG</name>
<dbReference type="PROSITE" id="PS51318">
    <property type="entry name" value="TAT"/>
    <property type="match status" value="1"/>
</dbReference>
<evidence type="ECO:0000259" key="5">
    <source>
        <dbReference type="PROSITE" id="PS50983"/>
    </source>
</evidence>
<dbReference type="RefSeq" id="WP_099696838.1">
    <property type="nucleotide sequence ID" value="NZ_NOVD01000001.1"/>
</dbReference>
<comment type="subcellular location">
    <subcellularLocation>
        <location evidence="1">Cell envelope</location>
    </subcellularLocation>
</comment>
<dbReference type="PANTHER" id="PTHR30532:SF1">
    <property type="entry name" value="IRON(3+)-HYDROXAMATE-BINDING PROTEIN FHUD"/>
    <property type="match status" value="1"/>
</dbReference>
<keyword evidence="3" id="KW-0813">Transport</keyword>
<dbReference type="InterPro" id="IPR051313">
    <property type="entry name" value="Bact_iron-sidero_bind"/>
</dbReference>
<evidence type="ECO:0000256" key="4">
    <source>
        <dbReference type="ARBA" id="ARBA00022729"/>
    </source>
</evidence>
<dbReference type="GO" id="GO:0030288">
    <property type="term" value="C:outer membrane-bounded periplasmic space"/>
    <property type="evidence" value="ECO:0007669"/>
    <property type="project" value="TreeGrafter"/>
</dbReference>
<feature type="domain" description="Fe/B12 periplasmic-binding" evidence="5">
    <location>
        <begin position="74"/>
        <end position="340"/>
    </location>
</feature>
<comment type="similarity">
    <text evidence="2">Belongs to the bacterial solute-binding protein 8 family.</text>
</comment>
<evidence type="ECO:0000256" key="2">
    <source>
        <dbReference type="ARBA" id="ARBA00008814"/>
    </source>
</evidence>
<dbReference type="GO" id="GO:1901678">
    <property type="term" value="P:iron coordination entity transport"/>
    <property type="evidence" value="ECO:0007669"/>
    <property type="project" value="UniProtKB-ARBA"/>
</dbReference>
<accession>A0A2A5JHV9</accession>
<dbReference type="InterPro" id="IPR006311">
    <property type="entry name" value="TAT_signal"/>
</dbReference>
<dbReference type="Gene3D" id="3.40.50.1980">
    <property type="entry name" value="Nitrogenase molybdenum iron protein domain"/>
    <property type="match status" value="2"/>
</dbReference>
<dbReference type="Proteomes" id="UP000230886">
    <property type="component" value="Unassembled WGS sequence"/>
</dbReference>
<proteinExistence type="inferred from homology"/>
<dbReference type="Pfam" id="PF01497">
    <property type="entry name" value="Peripla_BP_2"/>
    <property type="match status" value="1"/>
</dbReference>
<evidence type="ECO:0000256" key="1">
    <source>
        <dbReference type="ARBA" id="ARBA00004196"/>
    </source>
</evidence>
<organism evidence="6 7">
    <name type="scientific">Rhodococcus qingshengii</name>
    <dbReference type="NCBI Taxonomy" id="334542"/>
    <lineage>
        <taxon>Bacteria</taxon>
        <taxon>Bacillati</taxon>
        <taxon>Actinomycetota</taxon>
        <taxon>Actinomycetes</taxon>
        <taxon>Mycobacteriales</taxon>
        <taxon>Nocardiaceae</taxon>
        <taxon>Rhodococcus</taxon>
        <taxon>Rhodococcus erythropolis group</taxon>
    </lineage>
</organism>
<dbReference type="SUPFAM" id="SSF53807">
    <property type="entry name" value="Helical backbone' metal receptor"/>
    <property type="match status" value="1"/>
</dbReference>
<sequence length="340" mass="36366">MTSLLLPTPDTDAEFARITAALTRRGFLGGSAAALSRLALVGCSSGEGGDGADDATRTVQTHYGSVDVPVDPQRIVAVSYNTPWQLQAVGARPVATLDYSAYIDQFTPTQQKFIDGLSTVGVFLEVNREAVVAAAPDLIVGDAYEIDEDMFRELSKIAPTAVYSGTNRSDWRAVAEGVADAVNKGSALTSNREKYQAMQERIRTEYAAQLGENRWAQVAIGGSEGHFSILYPTGVTGAMLADLNVTRGEFIPDLRPATGFEAFPLEQLEMLRDVTVVIYPKQPNGTDSAGMKSVFASPLWSRIPAAASGRVFGISTQVTDYGTAINWLNELETGALEALS</sequence>